<organism evidence="2 3">
    <name type="scientific">Sandaracinomonas limnophila</name>
    <dbReference type="NCBI Taxonomy" id="1862386"/>
    <lineage>
        <taxon>Bacteria</taxon>
        <taxon>Pseudomonadati</taxon>
        <taxon>Bacteroidota</taxon>
        <taxon>Cytophagia</taxon>
        <taxon>Cytophagales</taxon>
        <taxon>Flectobacillaceae</taxon>
        <taxon>Sandaracinomonas</taxon>
    </lineage>
</organism>
<dbReference type="SUPFAM" id="SSF51126">
    <property type="entry name" value="Pectin lyase-like"/>
    <property type="match status" value="1"/>
</dbReference>
<dbReference type="SMART" id="SM00710">
    <property type="entry name" value="PbH1"/>
    <property type="match status" value="6"/>
</dbReference>
<dbReference type="Proteomes" id="UP000282832">
    <property type="component" value="Unassembled WGS sequence"/>
</dbReference>
<dbReference type="InterPro" id="IPR011050">
    <property type="entry name" value="Pectin_lyase_fold/virulence"/>
</dbReference>
<protein>
    <recommendedName>
        <fullName evidence="1">Right handed beta helix domain-containing protein</fullName>
    </recommendedName>
</protein>
<dbReference type="AlphaFoldDB" id="A0A437PQT7"/>
<proteinExistence type="predicted"/>
<feature type="domain" description="Right handed beta helix" evidence="1">
    <location>
        <begin position="136"/>
        <end position="283"/>
    </location>
</feature>
<keyword evidence="3" id="KW-1185">Reference proteome</keyword>
<reference evidence="2 3" key="1">
    <citation type="submission" date="2019-01" db="EMBL/GenBank/DDBJ databases">
        <authorList>
            <person name="Chen W.-M."/>
        </authorList>
    </citation>
    <scope>NUCLEOTIDE SEQUENCE [LARGE SCALE GENOMIC DNA]</scope>
    <source>
        <strain evidence="2 3">FSY-15</strain>
    </source>
</reference>
<dbReference type="OrthoDB" id="338827at2"/>
<dbReference type="InterPro" id="IPR039448">
    <property type="entry name" value="Beta_helix"/>
</dbReference>
<comment type="caution">
    <text evidence="2">The sequence shown here is derived from an EMBL/GenBank/DDBJ whole genome shotgun (WGS) entry which is preliminary data.</text>
</comment>
<gene>
    <name evidence="2" type="ORF">EOJ36_06270</name>
</gene>
<dbReference type="EMBL" id="SACY01000003">
    <property type="protein sequence ID" value="RVU24613.1"/>
    <property type="molecule type" value="Genomic_DNA"/>
</dbReference>
<dbReference type="NCBIfam" id="TIGR03805">
    <property type="entry name" value="beta_helix_1"/>
    <property type="match status" value="1"/>
</dbReference>
<evidence type="ECO:0000313" key="2">
    <source>
        <dbReference type="EMBL" id="RVU24613.1"/>
    </source>
</evidence>
<evidence type="ECO:0000313" key="3">
    <source>
        <dbReference type="Proteomes" id="UP000282832"/>
    </source>
</evidence>
<dbReference type="InterPro" id="IPR012334">
    <property type="entry name" value="Pectin_lyas_fold"/>
</dbReference>
<dbReference type="InterPro" id="IPR022442">
    <property type="entry name" value="SO_2930-like_dom"/>
</dbReference>
<dbReference type="RefSeq" id="WP_127803487.1">
    <property type="nucleotide sequence ID" value="NZ_SACY01000003.1"/>
</dbReference>
<dbReference type="Gene3D" id="2.160.20.10">
    <property type="entry name" value="Single-stranded right-handed beta-helix, Pectin lyase-like"/>
    <property type="match status" value="1"/>
</dbReference>
<sequence>MKSVILILCSFGIWGISTNSFGQSAEEKKLQTLFLVAEDNTIINLPEGNFQLSKTLSLEGKKNIIIRGKGMDKTILNFFGQTSGAEGIKISNSENIILENFTAQNAKGDLIKTTEVKGITFKNIKAEWTGGPKSTNGSYALYPVLCENVIIDSCVAIGASDAGIYVGQSKHIQVKNSEAYQNVAGIEIENSLYAEVYNNKAYENTGGILVFDLPDLVQKKGGHVMVHDNLVENNNLDNFAPKGNIVGNVPKGTGVLVLATNNVEIFNNKIRNHKTFGAGIISYYMTEIPIHDKAYDPYPAGISIHDNQFIRKPGRVPFKGRFGKLYRLLLKVGKNPPMIIIDGIKDPKKLNTNGEFYPENKICISNNTPQSFMILDAEHNFKGKVWNDPAYICDLISTKKVDIK</sequence>
<dbReference type="InterPro" id="IPR006626">
    <property type="entry name" value="PbH1"/>
</dbReference>
<name>A0A437PQT7_9BACT</name>
<evidence type="ECO:0000259" key="1">
    <source>
        <dbReference type="Pfam" id="PF13229"/>
    </source>
</evidence>
<dbReference type="Pfam" id="PF13229">
    <property type="entry name" value="Beta_helix"/>
    <property type="match status" value="1"/>
</dbReference>
<accession>A0A437PQT7</accession>